<dbReference type="Gene3D" id="3.40.50.300">
    <property type="entry name" value="P-loop containing nucleotide triphosphate hydrolases"/>
    <property type="match status" value="1"/>
</dbReference>
<dbReference type="InterPro" id="IPR006321">
    <property type="entry name" value="PilT/PilU"/>
</dbReference>
<comment type="similarity">
    <text evidence="1">Belongs to the GSP E family.</text>
</comment>
<dbReference type="Proteomes" id="UP000014568">
    <property type="component" value="Unassembled WGS sequence"/>
</dbReference>
<dbReference type="SUPFAM" id="SSF52540">
    <property type="entry name" value="P-loop containing nucleoside triphosphate hydrolases"/>
    <property type="match status" value="1"/>
</dbReference>
<reference evidence="3 4" key="1">
    <citation type="submission" date="2013-06" db="EMBL/GenBank/DDBJ databases">
        <title>The Genome Sequence of Acinetobacter rudis CIP 110305.</title>
        <authorList>
            <consortium name="The Broad Institute Genome Sequencing Platform"/>
            <consortium name="The Broad Institute Genome Sequencing Center for Infectious Disease"/>
            <person name="Cerqueira G."/>
            <person name="Feldgarden M."/>
            <person name="Courvalin P."/>
            <person name="Perichon B."/>
            <person name="Grillot-Courvalin C."/>
            <person name="Clermont D."/>
            <person name="Rocha E."/>
            <person name="Yoon E.-J."/>
            <person name="Nemec A."/>
            <person name="Young S.K."/>
            <person name="Zeng Q."/>
            <person name="Gargeya S."/>
            <person name="Fitzgerald M."/>
            <person name="Abouelleil A."/>
            <person name="Alvarado L."/>
            <person name="Berlin A.M."/>
            <person name="Chapman S.B."/>
            <person name="Dewar J."/>
            <person name="Goldberg J."/>
            <person name="Griggs A."/>
            <person name="Gujja S."/>
            <person name="Hansen M."/>
            <person name="Howarth C."/>
            <person name="Imamovic A."/>
            <person name="Larimer J."/>
            <person name="McCowan C."/>
            <person name="Murphy C."/>
            <person name="Pearson M."/>
            <person name="Priest M."/>
            <person name="Roberts A."/>
            <person name="Saif S."/>
            <person name="Shea T."/>
            <person name="Sykes S."/>
            <person name="Wortman J."/>
            <person name="Nusbaum C."/>
            <person name="Birren B."/>
        </authorList>
    </citation>
    <scope>NUCLEOTIDE SEQUENCE [LARGE SCALE GENOMIC DNA]</scope>
    <source>
        <strain evidence="3 4">CIP 110305</strain>
    </source>
</reference>
<gene>
    <name evidence="3" type="ORF">F945_02861</name>
</gene>
<dbReference type="PANTHER" id="PTHR30486:SF6">
    <property type="entry name" value="TYPE IV PILUS RETRACTATION ATPASE PILT"/>
    <property type="match status" value="1"/>
</dbReference>
<sequence>MDLISLLRLTLTQHASDLHLSAGLVPILRIDGELQQTSLPVLSTEQIVSLFEPTLTDQQRQHFHQQLDLDLALDIQDLSRFRVHLFWQSRGVSAAIRCIPSEIFPLTHYDLAQTFEKICHSPHGLVLVTGPTGSGKSSTLAAMLEHINHTRHAHIISIEDPIEYLFQVKKCLIQQREILRHSHDFNAALYAALRQDPDIIFIGELRDTQTIRLALTAAETGHLVLASLHSASATKTINRVVDAFSASEKDSIRQLLAECLHAIIAQVLVKRKTGGRIAVHEVMLATPAVRNLIHENKINQLYSNLQTQSAIGMITLDQHLKQLTQQGIIEPAHARAVALYPQNF</sequence>
<evidence type="ECO:0000256" key="1">
    <source>
        <dbReference type="ARBA" id="ARBA00006611"/>
    </source>
</evidence>
<dbReference type="Gene3D" id="3.30.450.90">
    <property type="match status" value="1"/>
</dbReference>
<dbReference type="AlphaFoldDB" id="S3MXH2"/>
<keyword evidence="4" id="KW-1185">Reference proteome</keyword>
<dbReference type="OrthoDB" id="9804785at2"/>
<evidence type="ECO:0000259" key="2">
    <source>
        <dbReference type="Pfam" id="PF00437"/>
    </source>
</evidence>
<accession>S3MXH2</accession>
<feature type="domain" description="Bacterial type II secretion system protein E" evidence="2">
    <location>
        <begin position="11"/>
        <end position="306"/>
    </location>
</feature>
<dbReference type="PATRIC" id="fig|421052.3.peg.2798"/>
<dbReference type="NCBIfam" id="TIGR01420">
    <property type="entry name" value="pilT_fam"/>
    <property type="match status" value="1"/>
</dbReference>
<dbReference type="GO" id="GO:0016887">
    <property type="term" value="F:ATP hydrolysis activity"/>
    <property type="evidence" value="ECO:0007669"/>
    <property type="project" value="InterPro"/>
</dbReference>
<organism evidence="3 4">
    <name type="scientific">Acinetobacter rudis CIP 110305</name>
    <dbReference type="NCBI Taxonomy" id="421052"/>
    <lineage>
        <taxon>Bacteria</taxon>
        <taxon>Pseudomonadati</taxon>
        <taxon>Pseudomonadota</taxon>
        <taxon>Gammaproteobacteria</taxon>
        <taxon>Moraxellales</taxon>
        <taxon>Moraxellaceae</taxon>
        <taxon>Acinetobacter</taxon>
    </lineage>
</organism>
<protein>
    <submittedName>
        <fullName evidence="3">Twitching motility protein PilT</fullName>
    </submittedName>
</protein>
<dbReference type="RefSeq" id="WP_016657245.1">
    <property type="nucleotide sequence ID" value="NZ_KE340354.1"/>
</dbReference>
<dbReference type="InterPro" id="IPR027417">
    <property type="entry name" value="P-loop_NTPase"/>
</dbReference>
<evidence type="ECO:0000313" key="4">
    <source>
        <dbReference type="Proteomes" id="UP000014568"/>
    </source>
</evidence>
<dbReference type="GO" id="GO:0005524">
    <property type="term" value="F:ATP binding"/>
    <property type="evidence" value="ECO:0007669"/>
    <property type="project" value="InterPro"/>
</dbReference>
<comment type="caution">
    <text evidence="3">The sequence shown here is derived from an EMBL/GenBank/DDBJ whole genome shotgun (WGS) entry which is preliminary data.</text>
</comment>
<evidence type="ECO:0000313" key="3">
    <source>
        <dbReference type="EMBL" id="EPF71098.1"/>
    </source>
</evidence>
<name>S3MXH2_9GAMM</name>
<proteinExistence type="inferred from homology"/>
<dbReference type="InterPro" id="IPR001482">
    <property type="entry name" value="T2SS/T4SS_dom"/>
</dbReference>
<dbReference type="PANTHER" id="PTHR30486">
    <property type="entry name" value="TWITCHING MOTILITY PROTEIN PILT"/>
    <property type="match status" value="1"/>
</dbReference>
<dbReference type="eggNOG" id="COG2805">
    <property type="taxonomic scope" value="Bacteria"/>
</dbReference>
<dbReference type="InterPro" id="IPR050921">
    <property type="entry name" value="T4SS_GSP_E_ATPase"/>
</dbReference>
<dbReference type="EMBL" id="ATGI01000034">
    <property type="protein sequence ID" value="EPF71098.1"/>
    <property type="molecule type" value="Genomic_DNA"/>
</dbReference>
<dbReference type="CDD" id="cd01131">
    <property type="entry name" value="PilT"/>
    <property type="match status" value="1"/>
</dbReference>
<dbReference type="STRING" id="632955.GCA_000829675_01073"/>
<dbReference type="Pfam" id="PF00437">
    <property type="entry name" value="T2SSE"/>
    <property type="match status" value="1"/>
</dbReference>
<dbReference type="HOGENOM" id="CLU_013446_4_0_6"/>